<feature type="domain" description="NERD" evidence="1">
    <location>
        <begin position="110"/>
        <end position="203"/>
    </location>
</feature>
<dbReference type="EMBL" id="CP134880">
    <property type="protein sequence ID" value="WNM26397.1"/>
    <property type="molecule type" value="Genomic_DNA"/>
</dbReference>
<organism evidence="2">
    <name type="scientific">Demequina capsici</name>
    <dbReference type="NCBI Taxonomy" id="3075620"/>
    <lineage>
        <taxon>Bacteria</taxon>
        <taxon>Bacillati</taxon>
        <taxon>Actinomycetota</taxon>
        <taxon>Actinomycetes</taxon>
        <taxon>Micrococcales</taxon>
        <taxon>Demequinaceae</taxon>
        <taxon>Demequina</taxon>
    </lineage>
</organism>
<accession>A0AA96J8N5</accession>
<evidence type="ECO:0000313" key="2">
    <source>
        <dbReference type="EMBL" id="WNM26397.1"/>
    </source>
</evidence>
<sequence>MDLPTVRRWRKGAMDRLYVTDQAGVDLGWADTATGEITVVVPGSEGRLDAAFVAWAALQPDDDLALHAPGRNVDALTAAYTAEIASLSDSIVQLEAQLAAARFSRDQYAKGTAGEYRVGEAVNRLYQHGWGIIHAVPINGGAADIDHLLIGPGGVWTVNSKRHDSSEVFINGDYMRVGRVRVDHIAQARREAAAASLALSLPDAPVAVSGCVVLDTSYRYDMTVIEEPEGVVVHHLASVPSVFHNLPRVLDGAEILRIYSRARRPETWDPET</sequence>
<protein>
    <submittedName>
        <fullName evidence="2">Nuclease-related domain-containing protein</fullName>
    </submittedName>
</protein>
<name>A0AA96J8N5_9MICO</name>
<dbReference type="AlphaFoldDB" id="A0AA96J8N5"/>
<gene>
    <name evidence="2" type="ORF">RN607_09300</name>
</gene>
<dbReference type="Proteomes" id="UP001303408">
    <property type="component" value="Chromosome"/>
</dbReference>
<dbReference type="KEGG" id="dcp:RN607_09300"/>
<dbReference type="RefSeq" id="WP_313542130.1">
    <property type="nucleotide sequence ID" value="NZ_CP134880.1"/>
</dbReference>
<reference evidence="2" key="1">
    <citation type="submission" date="2023-09" db="EMBL/GenBank/DDBJ databases">
        <title>Demequina sp. a novel bacteria isolated from Capsicum annuum.</title>
        <authorList>
            <person name="Humaira Z."/>
            <person name="Lee J."/>
            <person name="Cho D."/>
        </authorList>
    </citation>
    <scope>NUCLEOTIDE SEQUENCE</scope>
    <source>
        <strain evidence="2">PMTSA13</strain>
    </source>
</reference>
<dbReference type="Pfam" id="PF08378">
    <property type="entry name" value="NERD"/>
    <property type="match status" value="1"/>
</dbReference>
<evidence type="ECO:0000259" key="1">
    <source>
        <dbReference type="Pfam" id="PF08378"/>
    </source>
</evidence>
<proteinExistence type="predicted"/>
<dbReference type="InterPro" id="IPR011528">
    <property type="entry name" value="NERD"/>
</dbReference>